<gene>
    <name evidence="2" type="ORF">BU14_0331s0001</name>
</gene>
<evidence type="ECO:0000256" key="1">
    <source>
        <dbReference type="SAM" id="MobiDB-lite"/>
    </source>
</evidence>
<reference evidence="2 3" key="1">
    <citation type="submission" date="2017-03" db="EMBL/GenBank/DDBJ databases">
        <title>WGS assembly of Porphyra umbilicalis.</title>
        <authorList>
            <person name="Brawley S.H."/>
            <person name="Blouin N.A."/>
            <person name="Ficko-Blean E."/>
            <person name="Wheeler G.L."/>
            <person name="Lohr M."/>
            <person name="Goodson H.V."/>
            <person name="Jenkins J.W."/>
            <person name="Blaby-Haas C.E."/>
            <person name="Helliwell K.E."/>
            <person name="Chan C."/>
            <person name="Marriage T."/>
            <person name="Bhattacharya D."/>
            <person name="Klein A.S."/>
            <person name="Badis Y."/>
            <person name="Brodie J."/>
            <person name="Cao Y."/>
            <person name="Collen J."/>
            <person name="Dittami S.M."/>
            <person name="Gachon C.M."/>
            <person name="Green B.R."/>
            <person name="Karpowicz S."/>
            <person name="Kim J.W."/>
            <person name="Kudahl U."/>
            <person name="Lin S."/>
            <person name="Michel G."/>
            <person name="Mittag M."/>
            <person name="Olson B.J."/>
            <person name="Pangilinan J."/>
            <person name="Peng Y."/>
            <person name="Qiu H."/>
            <person name="Shu S."/>
            <person name="Singer J.T."/>
            <person name="Smith A.G."/>
            <person name="Sprecher B.N."/>
            <person name="Wagner V."/>
            <person name="Wang W."/>
            <person name="Wang Z.-Y."/>
            <person name="Yan J."/>
            <person name="Yarish C."/>
            <person name="Zoeuner-Riek S."/>
            <person name="Zhuang Y."/>
            <person name="Zou Y."/>
            <person name="Lindquist E.A."/>
            <person name="Grimwood J."/>
            <person name="Barry K."/>
            <person name="Rokhsar D.S."/>
            <person name="Schmutz J."/>
            <person name="Stiller J.W."/>
            <person name="Grossman A.R."/>
            <person name="Prochnik S.E."/>
        </authorList>
    </citation>
    <scope>NUCLEOTIDE SEQUENCE [LARGE SCALE GENOMIC DNA]</scope>
    <source>
        <strain evidence="2">4086291</strain>
    </source>
</reference>
<name>A0A1X6NYL1_PORUM</name>
<feature type="compositionally biased region" description="Polar residues" evidence="1">
    <location>
        <begin position="290"/>
        <end position="314"/>
    </location>
</feature>
<dbReference type="Proteomes" id="UP000218209">
    <property type="component" value="Unassembled WGS sequence"/>
</dbReference>
<feature type="compositionally biased region" description="Low complexity" evidence="1">
    <location>
        <begin position="203"/>
        <end position="219"/>
    </location>
</feature>
<evidence type="ECO:0000313" key="2">
    <source>
        <dbReference type="EMBL" id="OSX73682.1"/>
    </source>
</evidence>
<evidence type="ECO:0000313" key="3">
    <source>
        <dbReference type="Proteomes" id="UP000218209"/>
    </source>
</evidence>
<organism evidence="2 3">
    <name type="scientific">Porphyra umbilicalis</name>
    <name type="common">Purple laver</name>
    <name type="synonym">Red alga</name>
    <dbReference type="NCBI Taxonomy" id="2786"/>
    <lineage>
        <taxon>Eukaryota</taxon>
        <taxon>Rhodophyta</taxon>
        <taxon>Bangiophyceae</taxon>
        <taxon>Bangiales</taxon>
        <taxon>Bangiaceae</taxon>
        <taxon>Porphyra</taxon>
    </lineage>
</organism>
<dbReference type="AlphaFoldDB" id="A0A1X6NYL1"/>
<protein>
    <submittedName>
        <fullName evidence="2">Uncharacterized protein</fullName>
    </submittedName>
</protein>
<sequence length="600" mass="59447">MDAVPASLIPSIGDARSLPPQRAGMALDDFSGPQASTQLAGAATWWRPGPLSHNGGGAPAPGPALTYSPGAGVESPFWPVPQPGNVAPSPGVIEVVAAAEAASGSTAPTRAAPAAFGYAPPPSIHLQPMEGTAGEPWSGGGGGGIGGREAHPAVGAGLGLPVGLPTSSAPWTSAQQMGLPWTFGPPVVSGDQDLLAGAAASSASMLPVGRPRPSSVPPSWLATGGNQAPGGTPLATNPAVIGGSSVPNASPVPPLHDMPEPRPHLFFGPADMRVGNTDDHNGTADAEPVPTTTPRAVPSRLSNQGNTLAQQPRSFFQPDPAVTSSSDSVAQSGSPPSDGSQGDTDLPWASAVAALDALVVPAGPLPASWPPGVPPPHTTVSGPMAAGPVPHDAVDNVALPVHAPQHPLPSDGGAAAMARVAAAVEAANAAATERWSADNAERLRTCDSPAQSSRLSNLRAAYVSRAVRRAKSVALKQEVALAAGPTVLAAVDTTARAAGMAKRQEWAATHRDAVNAAKAEVRVATLAAHVAAPISGGGGAAVAGAAGIRLRVARKEARKLANRASAAGQRAELAAEAQALEQALWRAYEGGAGAGGSSGA</sequence>
<feature type="region of interest" description="Disordered" evidence="1">
    <location>
        <begin position="203"/>
        <end position="346"/>
    </location>
</feature>
<feature type="compositionally biased region" description="Low complexity" evidence="1">
    <location>
        <begin position="331"/>
        <end position="346"/>
    </location>
</feature>
<proteinExistence type="predicted"/>
<keyword evidence="3" id="KW-1185">Reference proteome</keyword>
<dbReference type="EMBL" id="KV918983">
    <property type="protein sequence ID" value="OSX73682.1"/>
    <property type="molecule type" value="Genomic_DNA"/>
</dbReference>
<accession>A0A1X6NYL1</accession>